<organism evidence="7 8">
    <name type="scientific">Streptomyces microflavus</name>
    <name type="common">Streptomyces lipmanii</name>
    <dbReference type="NCBI Taxonomy" id="1919"/>
    <lineage>
        <taxon>Bacteria</taxon>
        <taxon>Bacillati</taxon>
        <taxon>Actinomycetota</taxon>
        <taxon>Actinomycetes</taxon>
        <taxon>Kitasatosporales</taxon>
        <taxon>Streptomycetaceae</taxon>
        <taxon>Streptomyces</taxon>
    </lineage>
</organism>
<name>A0A7H8N1V3_STRMI</name>
<evidence type="ECO:0000259" key="5">
    <source>
        <dbReference type="PROSITE" id="PS50921"/>
    </source>
</evidence>
<dbReference type="SUPFAM" id="SSF52172">
    <property type="entry name" value="CheY-like"/>
    <property type="match status" value="1"/>
</dbReference>
<feature type="domain" description="ANTAR" evidence="5">
    <location>
        <begin position="162"/>
        <end position="223"/>
    </location>
</feature>
<dbReference type="GeneID" id="87636741"/>
<dbReference type="SMART" id="SM01012">
    <property type="entry name" value="ANTAR"/>
    <property type="match status" value="1"/>
</dbReference>
<dbReference type="InterPro" id="IPR029016">
    <property type="entry name" value="GAF-like_dom_sf"/>
</dbReference>
<dbReference type="Proteomes" id="UP001456562">
    <property type="component" value="Unassembled WGS sequence"/>
</dbReference>
<evidence type="ECO:0000256" key="4">
    <source>
        <dbReference type="ARBA" id="ARBA00023163"/>
    </source>
</evidence>
<dbReference type="InterPro" id="IPR005561">
    <property type="entry name" value="ANTAR"/>
</dbReference>
<keyword evidence="3" id="KW-0805">Transcription regulation</keyword>
<evidence type="ECO:0000313" key="9">
    <source>
        <dbReference type="Proteomes" id="UP001456562"/>
    </source>
</evidence>
<evidence type="ECO:0000256" key="2">
    <source>
        <dbReference type="ARBA" id="ARBA00022777"/>
    </source>
</evidence>
<evidence type="ECO:0000313" key="6">
    <source>
        <dbReference type="EMBL" id="MER0429741.1"/>
    </source>
</evidence>
<dbReference type="InterPro" id="IPR003018">
    <property type="entry name" value="GAF"/>
</dbReference>
<dbReference type="RefSeq" id="WP_176145850.1">
    <property type="nucleotide sequence ID" value="NZ_CP054927.1"/>
</dbReference>
<accession>A0A7H8N1V3</accession>
<dbReference type="SUPFAM" id="SSF55781">
    <property type="entry name" value="GAF domain-like"/>
    <property type="match status" value="1"/>
</dbReference>
<evidence type="ECO:0000313" key="7">
    <source>
        <dbReference type="EMBL" id="QKW47978.1"/>
    </source>
</evidence>
<dbReference type="GO" id="GO:0016301">
    <property type="term" value="F:kinase activity"/>
    <property type="evidence" value="ECO:0007669"/>
    <property type="project" value="UniProtKB-KW"/>
</dbReference>
<sequence length="229" mass="24831">MDWRDFAQRMGVMAHDLLAQESVDATLERITSAATELVEDCDAAGILVLVRGKAVTLAPSQPLAARLDQLQHELGEGPCFDAVRAVVPGRVFRVADLTGVESRWPDFVPAARDLGVGSMMGFLLFTGDEEFGALNFYSHQPDAFTETSEAAGVLLASHAAVALSSARSHAQLEEAVATRHQIGEAMGILMARHRITGEQAFNVLRRYSQDNNTKLRDVARQVSEQGVLT</sequence>
<dbReference type="Gene3D" id="1.10.10.10">
    <property type="entry name" value="Winged helix-like DNA-binding domain superfamily/Winged helix DNA-binding domain"/>
    <property type="match status" value="1"/>
</dbReference>
<dbReference type="PROSITE" id="PS50921">
    <property type="entry name" value="ANTAR"/>
    <property type="match status" value="1"/>
</dbReference>
<reference evidence="6 9" key="2">
    <citation type="submission" date="2024-01" db="EMBL/GenBank/DDBJ databases">
        <title>Metagenomic exploration of the rhizosphere soil microbial community and their significance in facilitating the development of wild simulated ginseng.</title>
        <authorList>
            <person name="Huang J."/>
        </authorList>
    </citation>
    <scope>NUCLEOTIDE SEQUENCE [LARGE SCALE GENOMIC DNA]</scope>
    <source>
        <strain evidence="6 9">WY141</strain>
    </source>
</reference>
<dbReference type="InterPro" id="IPR036388">
    <property type="entry name" value="WH-like_DNA-bd_sf"/>
</dbReference>
<dbReference type="Pfam" id="PF03861">
    <property type="entry name" value="ANTAR"/>
    <property type="match status" value="1"/>
</dbReference>
<keyword evidence="1" id="KW-0808">Transferase</keyword>
<keyword evidence="4" id="KW-0804">Transcription</keyword>
<evidence type="ECO:0000256" key="3">
    <source>
        <dbReference type="ARBA" id="ARBA00023015"/>
    </source>
</evidence>
<protein>
    <submittedName>
        <fullName evidence="7">GAF and ANTAR domain-containing protein</fullName>
    </submittedName>
</protein>
<dbReference type="Gene3D" id="3.30.450.40">
    <property type="match status" value="1"/>
</dbReference>
<dbReference type="Proteomes" id="UP000509345">
    <property type="component" value="Plasmid unnamed1"/>
</dbReference>
<dbReference type="InterPro" id="IPR012074">
    <property type="entry name" value="GAF_ANTAR"/>
</dbReference>
<keyword evidence="2" id="KW-0418">Kinase</keyword>
<dbReference type="PIRSF" id="PIRSF036625">
    <property type="entry name" value="GAF_ANTAR"/>
    <property type="match status" value="1"/>
</dbReference>
<dbReference type="InterPro" id="IPR011006">
    <property type="entry name" value="CheY-like_superfamily"/>
</dbReference>
<dbReference type="Pfam" id="PF13185">
    <property type="entry name" value="GAF_2"/>
    <property type="match status" value="1"/>
</dbReference>
<dbReference type="GO" id="GO:0003723">
    <property type="term" value="F:RNA binding"/>
    <property type="evidence" value="ECO:0007669"/>
    <property type="project" value="InterPro"/>
</dbReference>
<keyword evidence="7" id="KW-0614">Plasmid</keyword>
<dbReference type="EMBL" id="JBEJUE010000072">
    <property type="protein sequence ID" value="MER0429741.1"/>
    <property type="molecule type" value="Genomic_DNA"/>
</dbReference>
<dbReference type="AlphaFoldDB" id="A0A7H8N1V3"/>
<dbReference type="SMART" id="SM00065">
    <property type="entry name" value="GAF"/>
    <property type="match status" value="1"/>
</dbReference>
<gene>
    <name evidence="6" type="ORF">ABR748_37015</name>
    <name evidence="7" type="ORF">HUT09_36365</name>
</gene>
<evidence type="ECO:0000313" key="8">
    <source>
        <dbReference type="Proteomes" id="UP000509345"/>
    </source>
</evidence>
<keyword evidence="9" id="KW-1185">Reference proteome</keyword>
<reference evidence="7 8" key="1">
    <citation type="submission" date="2020-06" db="EMBL/GenBank/DDBJ databases">
        <title>Genome mining for natural products.</title>
        <authorList>
            <person name="Zhang B."/>
            <person name="Shi J."/>
            <person name="Ge H."/>
        </authorList>
    </citation>
    <scope>NUCLEOTIDE SEQUENCE [LARGE SCALE GENOMIC DNA]</scope>
    <source>
        <strain evidence="7 8">NA06532</strain>
        <plasmid evidence="7 8">unnamed1</plasmid>
    </source>
</reference>
<geneLocation type="plasmid" evidence="7 8">
    <name>unnamed1</name>
</geneLocation>
<evidence type="ECO:0000256" key="1">
    <source>
        <dbReference type="ARBA" id="ARBA00022679"/>
    </source>
</evidence>
<proteinExistence type="predicted"/>
<dbReference type="EMBL" id="CP054927">
    <property type="protein sequence ID" value="QKW47978.1"/>
    <property type="molecule type" value="Genomic_DNA"/>
</dbReference>